<dbReference type="Proteomes" id="UP000799778">
    <property type="component" value="Unassembled WGS sequence"/>
</dbReference>
<keyword evidence="3" id="KW-1185">Reference proteome</keyword>
<dbReference type="AlphaFoldDB" id="A0A6A5X9T1"/>
<dbReference type="OrthoDB" id="3763466at2759"/>
<evidence type="ECO:0000313" key="3">
    <source>
        <dbReference type="Proteomes" id="UP000799778"/>
    </source>
</evidence>
<accession>A0A6A5X9T1</accession>
<protein>
    <submittedName>
        <fullName evidence="2">Uncharacterized protein</fullName>
    </submittedName>
</protein>
<evidence type="ECO:0000313" key="2">
    <source>
        <dbReference type="EMBL" id="KAF2009669.1"/>
    </source>
</evidence>
<dbReference type="EMBL" id="ML978078">
    <property type="protein sequence ID" value="KAF2009669.1"/>
    <property type="molecule type" value="Genomic_DNA"/>
</dbReference>
<reference evidence="2" key="1">
    <citation type="journal article" date="2020" name="Stud. Mycol.">
        <title>101 Dothideomycetes genomes: a test case for predicting lifestyles and emergence of pathogens.</title>
        <authorList>
            <person name="Haridas S."/>
            <person name="Albert R."/>
            <person name="Binder M."/>
            <person name="Bloem J."/>
            <person name="Labutti K."/>
            <person name="Salamov A."/>
            <person name="Andreopoulos B."/>
            <person name="Baker S."/>
            <person name="Barry K."/>
            <person name="Bills G."/>
            <person name="Bluhm B."/>
            <person name="Cannon C."/>
            <person name="Castanera R."/>
            <person name="Culley D."/>
            <person name="Daum C."/>
            <person name="Ezra D."/>
            <person name="Gonzalez J."/>
            <person name="Henrissat B."/>
            <person name="Kuo A."/>
            <person name="Liang C."/>
            <person name="Lipzen A."/>
            <person name="Lutzoni F."/>
            <person name="Magnuson J."/>
            <person name="Mondo S."/>
            <person name="Nolan M."/>
            <person name="Ohm R."/>
            <person name="Pangilinan J."/>
            <person name="Park H.-J."/>
            <person name="Ramirez L."/>
            <person name="Alfaro M."/>
            <person name="Sun H."/>
            <person name="Tritt A."/>
            <person name="Yoshinaga Y."/>
            <person name="Zwiers L.-H."/>
            <person name="Turgeon B."/>
            <person name="Goodwin S."/>
            <person name="Spatafora J."/>
            <person name="Crous P."/>
            <person name="Grigoriev I."/>
        </authorList>
    </citation>
    <scope>NUCLEOTIDE SEQUENCE</scope>
    <source>
        <strain evidence="2">CBS 175.79</strain>
    </source>
</reference>
<dbReference type="GeneID" id="54292050"/>
<evidence type="ECO:0000256" key="1">
    <source>
        <dbReference type="SAM" id="MobiDB-lite"/>
    </source>
</evidence>
<organism evidence="2 3">
    <name type="scientific">Aaosphaeria arxii CBS 175.79</name>
    <dbReference type="NCBI Taxonomy" id="1450172"/>
    <lineage>
        <taxon>Eukaryota</taxon>
        <taxon>Fungi</taxon>
        <taxon>Dikarya</taxon>
        <taxon>Ascomycota</taxon>
        <taxon>Pezizomycotina</taxon>
        <taxon>Dothideomycetes</taxon>
        <taxon>Pleosporomycetidae</taxon>
        <taxon>Pleosporales</taxon>
        <taxon>Pleosporales incertae sedis</taxon>
        <taxon>Aaosphaeria</taxon>
    </lineage>
</organism>
<dbReference type="RefSeq" id="XP_033378008.1">
    <property type="nucleotide sequence ID" value="XM_033534653.1"/>
</dbReference>
<name>A0A6A5X9T1_9PLEO</name>
<gene>
    <name evidence="2" type="ORF">BU24DRAFT_80632</name>
</gene>
<proteinExistence type="predicted"/>
<feature type="region of interest" description="Disordered" evidence="1">
    <location>
        <begin position="30"/>
        <end position="56"/>
    </location>
</feature>
<sequence>MAVLTVIKRNLRRLPEVEVKVEGMKDAIKKAEPKKDTRVKESEEERNERRKIEAKTRRTDTRIDQLIGRKRRMEVRALQPKELQDLVREKKLLDMGIASDSDAYSHAWFQQLSKDMRSRLPREIRDMIYKYLRTDDWLVEVRDDWYDNGMLEETFPLRKPWLRPDYVGLQMVREVVESNLPPIAFQVDCMTVIETLFETDIFSCGIKTVNVIRTLSIPFRLDDFEKEQIDGHWAFKPGRTEILEKMAKTFEEIQTLKRVRLRIFAAEKRSRDQWKVLLGMAPSVYSLRARGFDVLVAAPRFGFPEWGEALEGGRGQFWDFTKLFDEGAEDFERRLESQRRNYKETTLSLTFEHILTAPIQN</sequence>